<evidence type="ECO:0000313" key="1">
    <source>
        <dbReference type="EMBL" id="EFH0368042.1"/>
    </source>
</evidence>
<dbReference type="InterPro" id="IPR037042">
    <property type="entry name" value="YdaT-like_sf"/>
</dbReference>
<dbReference type="EMBL" id="JAWPMK010000002">
    <property type="protein sequence ID" value="MDW9351839.1"/>
    <property type="molecule type" value="Genomic_DNA"/>
</dbReference>
<dbReference type="Proteomes" id="UP001271591">
    <property type="component" value="Unassembled WGS sequence"/>
</dbReference>
<dbReference type="Pfam" id="PF06254">
    <property type="entry name" value="YdaT_toxin"/>
    <property type="match status" value="1"/>
</dbReference>
<evidence type="ECO:0000313" key="3">
    <source>
        <dbReference type="EMBL" id="MDW9351839.1"/>
    </source>
</evidence>
<reference evidence="2" key="4">
    <citation type="submission" date="2021-01" db="EMBL/GenBank/DDBJ databases">
        <title>Genomes of Escherichia coli STEC strains from raw meat-based diets for companion animals.</title>
        <authorList>
            <person name="Stevens M.J.A."/>
            <person name="Stephan R."/>
        </authorList>
    </citation>
    <scope>NUCLEOTIDE SEQUENCE</scope>
    <source>
        <strain evidence="2">ATC7-7</strain>
    </source>
</reference>
<comment type="caution">
    <text evidence="4">The sequence shown here is derived from an EMBL/GenBank/DDBJ whole genome shotgun (WGS) entry which is preliminary data.</text>
</comment>
<dbReference type="AlphaFoldDB" id="A0A066Q9C2"/>
<evidence type="ECO:0000313" key="2">
    <source>
        <dbReference type="EMBL" id="MBL6206792.1"/>
    </source>
</evidence>
<evidence type="ECO:0000313" key="5">
    <source>
        <dbReference type="EMBL" id="TJF59660.1"/>
    </source>
</evidence>
<dbReference type="Proteomes" id="UP000655659">
    <property type="component" value="Unassembled WGS sequence"/>
</dbReference>
<gene>
    <name evidence="1" type="ORF">BGM66_004559</name>
    <name evidence="5" type="ORF">C9194_24960</name>
    <name evidence="4" type="ORF">DIV22_21695</name>
    <name evidence="2" type="ORF">JNA68_27095</name>
    <name evidence="3" type="ORF">R8G00_20180</name>
</gene>
<dbReference type="EMBL" id="QFSS01000252">
    <property type="protein sequence ID" value="PZZ63201.1"/>
    <property type="molecule type" value="Genomic_DNA"/>
</dbReference>
<accession>A0A066Q9C2</accession>
<dbReference type="Proteomes" id="UP000521991">
    <property type="component" value="Unassembled WGS sequence"/>
</dbReference>
<name>A0A066Q9C2_ECOLX</name>
<reference evidence="5 7" key="2">
    <citation type="submission" date="2018-12" db="EMBL/GenBank/DDBJ databases">
        <title>Food and Water Safety Consortium.</title>
        <authorList>
            <person name="Tyson S."/>
            <person name="Peterson C.-L."/>
            <person name="Olson A."/>
            <person name="Tyler S."/>
            <person name="Cabral J."/>
            <person name="Lynch T."/>
            <person name="Knox N."/>
            <person name="Van Domselaar G."/>
            <person name="Graham M."/>
        </authorList>
    </citation>
    <scope>NUCLEOTIDE SEQUENCE [LARGE SCALE GENOMIC DNA]</scope>
    <source>
        <strain evidence="5 7">FWSEC0419</strain>
    </source>
</reference>
<proteinExistence type="predicted"/>
<protein>
    <submittedName>
        <fullName evidence="3">Toxin YdaT family protein</fullName>
    </submittedName>
</protein>
<reference evidence="1 8" key="3">
    <citation type="submission" date="2020-02" db="EMBL/GenBank/DDBJ databases">
        <authorList>
            <consortium name="PulseNet: The National Subtyping Network for Foodborne Disease Surveillance"/>
            <person name="Tarr C.L."/>
            <person name="Trees E."/>
            <person name="Katz L.S."/>
            <person name="Carleton-Romer H.A."/>
            <person name="Stroika S."/>
            <person name="Kucerova Z."/>
            <person name="Roache K.F."/>
            <person name="Sabol A.L."/>
            <person name="Besser J."/>
            <person name="Gerner-Smidt P."/>
        </authorList>
    </citation>
    <scope>NUCLEOTIDE SEQUENCE [LARGE SCALE GENOMIC DNA]</scope>
    <source>
        <strain evidence="1 8">PNUSAE004166</strain>
    </source>
</reference>
<dbReference type="EMBL" id="AASURL010000119">
    <property type="protein sequence ID" value="EFH0368042.1"/>
    <property type="molecule type" value="Genomic_DNA"/>
</dbReference>
<evidence type="ECO:0000313" key="4">
    <source>
        <dbReference type="EMBL" id="PZZ63201.1"/>
    </source>
</evidence>
<organism evidence="4 6">
    <name type="scientific">Escherichia coli</name>
    <dbReference type="NCBI Taxonomy" id="562"/>
    <lineage>
        <taxon>Bacteria</taxon>
        <taxon>Pseudomonadati</taxon>
        <taxon>Pseudomonadota</taxon>
        <taxon>Gammaproteobacteria</taxon>
        <taxon>Enterobacterales</taxon>
        <taxon>Enterobacteriaceae</taxon>
        <taxon>Escherichia</taxon>
    </lineage>
</organism>
<evidence type="ECO:0000313" key="7">
    <source>
        <dbReference type="Proteomes" id="UP000305093"/>
    </source>
</evidence>
<dbReference type="EMBL" id="JAETYU010000090">
    <property type="protein sequence ID" value="MBL6206792.1"/>
    <property type="molecule type" value="Genomic_DNA"/>
</dbReference>
<dbReference type="RefSeq" id="WP_000693932.1">
    <property type="nucleotide sequence ID" value="NZ_AP018808.1"/>
</dbReference>
<dbReference type="Proteomes" id="UP000305093">
    <property type="component" value="Unassembled WGS sequence"/>
</dbReference>
<evidence type="ECO:0000313" key="6">
    <source>
        <dbReference type="Proteomes" id="UP000248865"/>
    </source>
</evidence>
<reference evidence="4 6" key="1">
    <citation type="submission" date="2018-05" db="EMBL/GenBank/DDBJ databases">
        <title>Genomic sequencing of EHEC O26 New European Clone.</title>
        <authorList>
            <person name="Karnisova L."/>
            <person name="Nunvar J."/>
            <person name="Marejkova M."/>
            <person name="Mellmann A."/>
            <person name="Drevinek P."/>
            <person name="Blahova K."/>
            <person name="Bielaszewska M."/>
        </authorList>
    </citation>
    <scope>NUCLEOTIDE SEQUENCE [LARGE SCALE GENOMIC DNA]</scope>
    <source>
        <strain evidence="4 6">14-391</strain>
    </source>
</reference>
<dbReference type="Proteomes" id="UP000248865">
    <property type="component" value="Unassembled WGS sequence"/>
</dbReference>
<sequence length="145" mass="16411">MKIKHEHIRMAMNAWLLYPRVGRKKIADDIATAYFELEMTYPPMHDTSTTEGIGLNIQNIFRWLEKDTPDAVEKIQALIPAILTVLPRELRYHLSIFDTVERRALLAAQEALSTAIDAHDDAVQAVYRKAYFSDGGSSGESVVVH</sequence>
<reference evidence="3" key="5">
    <citation type="submission" date="2023-10" db="EMBL/GenBank/DDBJ databases">
        <title>Draft Genome Sequence of a Shiga toxin-producing Escherichia coli strain from deer meat showing an IS-element integration in the B-subunit of the Shiga toxin Stx2b gene.</title>
        <authorList>
            <person name="Projahn M."/>
            <person name="Borowiak M."/>
        </authorList>
    </citation>
    <scope>NUCLEOTIDE SEQUENCE</scope>
    <source>
        <strain evidence="3">BfR-EC-18960</strain>
    </source>
</reference>
<evidence type="ECO:0000313" key="8">
    <source>
        <dbReference type="Proteomes" id="UP000521991"/>
    </source>
</evidence>
<dbReference type="InterPro" id="IPR009364">
    <property type="entry name" value="YdaT-like"/>
</dbReference>
<dbReference type="Gene3D" id="1.10.3600.10">
    <property type="entry name" value="Putative bacterial toxin ydaT"/>
    <property type="match status" value="1"/>
</dbReference>
<dbReference type="EMBL" id="RROO01000093">
    <property type="protein sequence ID" value="TJF59660.1"/>
    <property type="molecule type" value="Genomic_DNA"/>
</dbReference>